<proteinExistence type="predicted"/>
<evidence type="ECO:0000313" key="2">
    <source>
        <dbReference type="Proteomes" id="UP001150603"/>
    </source>
</evidence>
<protein>
    <submittedName>
        <fullName evidence="1">Uncharacterized protein</fullName>
    </submittedName>
</protein>
<reference evidence="1" key="1">
    <citation type="submission" date="2022-07" db="EMBL/GenBank/DDBJ databases">
        <title>Phylogenomic reconstructions and comparative analyses of Kickxellomycotina fungi.</title>
        <authorList>
            <person name="Reynolds N.K."/>
            <person name="Stajich J.E."/>
            <person name="Barry K."/>
            <person name="Grigoriev I.V."/>
            <person name="Crous P."/>
            <person name="Smith M.E."/>
        </authorList>
    </citation>
    <scope>NUCLEOTIDE SEQUENCE</scope>
    <source>
        <strain evidence="1">NRRL 5244</strain>
    </source>
</reference>
<comment type="caution">
    <text evidence="1">The sequence shown here is derived from an EMBL/GenBank/DDBJ whole genome shotgun (WGS) entry which is preliminary data.</text>
</comment>
<evidence type="ECO:0000313" key="1">
    <source>
        <dbReference type="EMBL" id="KAJ1948534.1"/>
    </source>
</evidence>
<organism evidence="1 2">
    <name type="scientific">Linderina macrospora</name>
    <dbReference type="NCBI Taxonomy" id="4868"/>
    <lineage>
        <taxon>Eukaryota</taxon>
        <taxon>Fungi</taxon>
        <taxon>Fungi incertae sedis</taxon>
        <taxon>Zoopagomycota</taxon>
        <taxon>Kickxellomycotina</taxon>
        <taxon>Kickxellomycetes</taxon>
        <taxon>Kickxellales</taxon>
        <taxon>Kickxellaceae</taxon>
        <taxon>Linderina</taxon>
    </lineage>
</organism>
<sequence length="223" mass="24240">MLLKTSSIFTLATLVAGHMTFTKPCARFTPYGKNCPSPPPPLDWDYDMTTAIGSEGTAVMPICRYSQTYSKPTETWNAGSSVNINFLKDDVTGHYGGHCEFSISYDGGKTFVVLQHCFYNGPSTSDVPQVFNYSVNLPPNLPGSSHAVFAWTWVNASGNREYYMNCADVAIVGSAGSYSGKQMTIANYPGYPRIPEFLGNYNTGIQYYTNGTQVTVTGPGFSG</sequence>
<name>A0ACC1JDS7_9FUNG</name>
<accession>A0ACC1JDS7</accession>
<dbReference type="Proteomes" id="UP001150603">
    <property type="component" value="Unassembled WGS sequence"/>
</dbReference>
<dbReference type="EMBL" id="JANBPW010000704">
    <property type="protein sequence ID" value="KAJ1948534.1"/>
    <property type="molecule type" value="Genomic_DNA"/>
</dbReference>
<gene>
    <name evidence="1" type="ORF">FBU59_001548</name>
</gene>
<keyword evidence="2" id="KW-1185">Reference proteome</keyword>